<reference evidence="1 2" key="1">
    <citation type="submission" date="2024-09" db="EMBL/GenBank/DDBJ databases">
        <authorList>
            <person name="Sun Q."/>
            <person name="Mori K."/>
        </authorList>
    </citation>
    <scope>NUCLEOTIDE SEQUENCE [LARGE SCALE GENOMIC DNA]</scope>
    <source>
        <strain evidence="1 2">JCM 3323</strain>
    </source>
</reference>
<keyword evidence="2" id="KW-1185">Reference proteome</keyword>
<evidence type="ECO:0000313" key="2">
    <source>
        <dbReference type="Proteomes" id="UP001589646"/>
    </source>
</evidence>
<proteinExistence type="predicted"/>
<accession>A0ABV5PP58</accession>
<sequence>MIVLADCLSPHVAMAKADHMRLAWQQPYPGEGRVRVLSWTCTCRATVYELCQSGGVAYIRRMLQLDGAPEIHETFRWSLSEARTVWAALLSGQAR</sequence>
<gene>
    <name evidence="1" type="ORF">ACFFRN_00040</name>
</gene>
<name>A0ABV5PP58_9ACTN</name>
<evidence type="ECO:0000313" key="1">
    <source>
        <dbReference type="EMBL" id="MFB9524995.1"/>
    </source>
</evidence>
<protein>
    <submittedName>
        <fullName evidence="1">Uncharacterized protein</fullName>
    </submittedName>
</protein>
<comment type="caution">
    <text evidence="1">The sequence shown here is derived from an EMBL/GenBank/DDBJ whole genome shotgun (WGS) entry which is preliminary data.</text>
</comment>
<dbReference type="RefSeq" id="WP_346126511.1">
    <property type="nucleotide sequence ID" value="NZ_BAAAXC010000015.1"/>
</dbReference>
<dbReference type="Proteomes" id="UP001589646">
    <property type="component" value="Unassembled WGS sequence"/>
</dbReference>
<dbReference type="EMBL" id="JBHMCE010000001">
    <property type="protein sequence ID" value="MFB9524995.1"/>
    <property type="molecule type" value="Genomic_DNA"/>
</dbReference>
<organism evidence="1 2">
    <name type="scientific">Nonomuraea roseola</name>
    <dbReference type="NCBI Taxonomy" id="46179"/>
    <lineage>
        <taxon>Bacteria</taxon>
        <taxon>Bacillati</taxon>
        <taxon>Actinomycetota</taxon>
        <taxon>Actinomycetes</taxon>
        <taxon>Streptosporangiales</taxon>
        <taxon>Streptosporangiaceae</taxon>
        <taxon>Nonomuraea</taxon>
    </lineage>
</organism>